<evidence type="ECO:0000256" key="8">
    <source>
        <dbReference type="ARBA" id="ARBA00023242"/>
    </source>
</evidence>
<evidence type="ECO:0000256" key="3">
    <source>
        <dbReference type="ARBA" id="ARBA00004286"/>
    </source>
</evidence>
<feature type="domain" description="Rad50/SbcC-type AAA" evidence="12">
    <location>
        <begin position="6"/>
        <end position="215"/>
    </location>
</feature>
<comment type="caution">
    <text evidence="13">The sequence shown here is derived from an EMBL/GenBank/DDBJ whole genome shotgun (WGS) entry which is preliminary data.</text>
</comment>
<evidence type="ECO:0000256" key="9">
    <source>
        <dbReference type="ARBA" id="ARBA00049360"/>
    </source>
</evidence>
<feature type="coiled-coil region" evidence="10">
    <location>
        <begin position="245"/>
        <end position="341"/>
    </location>
</feature>
<feature type="compositionally biased region" description="Low complexity" evidence="11">
    <location>
        <begin position="588"/>
        <end position="602"/>
    </location>
</feature>
<evidence type="ECO:0000256" key="11">
    <source>
        <dbReference type="SAM" id="MobiDB-lite"/>
    </source>
</evidence>
<feature type="region of interest" description="Disordered" evidence="11">
    <location>
        <begin position="579"/>
        <end position="602"/>
    </location>
</feature>
<sequence length="1443" mass="155400">MACIEKLAIRGIRAFSPEREEAIEFQTPLTMIVGANGCGKTTVIECLKRAPAPPEPRDRGDPENAPQVSGVTEVKAQLKLRFKNYAGQRMVVVRSMQLTQRKTTATFKQMDGVIRANDASGERTSYTHKCGELDKTVPMLIGVSKAVLESVIFCHQEESSWPLQEGAVLKKKFDDIFESARYSKALDELRKQRLAKNAQVKELVGDLKGLQADKVAASDHRKRLEAAEAAVAECDGLIAECDEKSAAAHAELAQIKTERQAMEAREAKIAAAQKLVDDAEAKIAFMVEGLGAMGEMDETDDELAAAQREHAAEEERSDAALDALKESLETCEAAAASLRDDASKLDVAVGEQETEKRHALAAVGELRDALEGARADLSDRDAIRSLDAALKSDEAIPLDVAAKVRDDLKAAGDAAADAERACEADADAAVKAAHAAVNEKQAALDAARHEVEALGPKKKGLEKRVAASDDALKGLRSATEDAVAAARAKHDAAKEKIASHKAAMDAKDFKAQIRALDEKETSLGRDIEEENEAMRVNEASEDEEKELRVQEQLVKSSEERLAEKWAAVEELRAAAETALERSGDDDVVPAAPDRSSASPADVHAFSKKVRRLLEGARDRAEKAAKEQASEAASTAADARAAADAKAKAETALEACGAALDTLVADAGSSARDRLAKLRDKAEAFRLSTVRDYPDADEFEAYGAAAARAAVDGAAVLAGDDDAAAQALAVGPRDAGDDDALAATQKWVAAHVAKLTAKKYEETSLNSFSGKLLEKMRKVKAGKCPKCVICRREFDGPDDATYKETIARLEDQASDLKEKEFDLKIDAAKDLGSQLADLDTPWRRWVSAVGDRVAAKAADDDAKAAAADAQTAADAAKSASDDAAEAFAAVKSAFLDADDLAEAAGDLKAQTETLDAKRSNYEAMSGGQSGRSTRDILEQLQRLNDEKNAAVTAKAKLEKENATSLKEETALVTRLGNVREELANLERDVEARTRHEGDRADAAKELKDLEAACKELQKGDAKRKEALDDAAEAAADAEADAARKKKAARSLTNGKKASFQEVQAAVDAGARGAERAAGADETLAALAADRETLETRVADADAEAKRAAAAIGDHASGNASRQAMKKAIDDNVNLRSARSARAAAASDVADLEDDRSGDAARRKELAARHDKLARDLNRLVSRRGEYVGRRSSEASVAKEHAGDLKGARYKGVEEKHRKALINKETTEMAAKDLEHYWGALDKALSNYHSLKIEEINRIVRELWQITYMGEDIDSIEIVSGEDAGSNRAARSYNYHVQMRKAQGRKRVIQLRFNVSKAGAALDMKGRCSAGQRVLASIVIRLALAQTFCIKCGILALDEPTTNLDEANRRSLAHGLSRIIAERAAQHNFQLVVITHDEEFIGTLRNELAAQAGVNMPEHYWRISREDVHGRHFSHISKVDMASLN</sequence>
<evidence type="ECO:0000256" key="2">
    <source>
        <dbReference type="ARBA" id="ARBA00004123"/>
    </source>
</evidence>
<comment type="cofactor">
    <cofactor evidence="1">
        <name>Zn(2+)</name>
        <dbReference type="ChEBI" id="CHEBI:29105"/>
    </cofactor>
</comment>
<keyword evidence="6" id="KW-0479">Metal-binding</keyword>
<dbReference type="PANTHER" id="PTHR18867">
    <property type="entry name" value="RAD50"/>
    <property type="match status" value="1"/>
</dbReference>
<gene>
    <name evidence="13" type="ORF">SO694_00213018</name>
</gene>
<evidence type="ECO:0000256" key="7">
    <source>
        <dbReference type="ARBA" id="ARBA00022833"/>
    </source>
</evidence>
<evidence type="ECO:0000256" key="6">
    <source>
        <dbReference type="ARBA" id="ARBA00022723"/>
    </source>
</evidence>
<keyword evidence="8" id="KW-0539">Nucleus</keyword>
<dbReference type="Pfam" id="PF13476">
    <property type="entry name" value="AAA_23"/>
    <property type="match status" value="1"/>
</dbReference>
<comment type="subcellular location">
    <subcellularLocation>
        <location evidence="3">Chromosome</location>
    </subcellularLocation>
    <subcellularLocation>
        <location evidence="2">Nucleus</location>
    </subcellularLocation>
</comment>
<organism evidence="13 14">
    <name type="scientific">Aureococcus anophagefferens</name>
    <name type="common">Harmful bloom alga</name>
    <dbReference type="NCBI Taxonomy" id="44056"/>
    <lineage>
        <taxon>Eukaryota</taxon>
        <taxon>Sar</taxon>
        <taxon>Stramenopiles</taxon>
        <taxon>Ochrophyta</taxon>
        <taxon>Pelagophyceae</taxon>
        <taxon>Pelagomonadales</taxon>
        <taxon>Pelagomonadaceae</taxon>
        <taxon>Aureococcus</taxon>
    </lineage>
</organism>
<comment type="catalytic activity">
    <reaction evidence="9">
        <text>ATP + H2O = ADP + phosphate + H(+)</text>
        <dbReference type="Rhea" id="RHEA:13065"/>
        <dbReference type="ChEBI" id="CHEBI:15377"/>
        <dbReference type="ChEBI" id="CHEBI:15378"/>
        <dbReference type="ChEBI" id="CHEBI:30616"/>
        <dbReference type="ChEBI" id="CHEBI:43474"/>
        <dbReference type="ChEBI" id="CHEBI:456216"/>
    </reaction>
</comment>
<dbReference type="InterPro" id="IPR038729">
    <property type="entry name" value="Rad50/SbcC_AAA"/>
</dbReference>
<reference evidence="13 14" key="1">
    <citation type="submission" date="2024-03" db="EMBL/GenBank/DDBJ databases">
        <title>Aureococcus anophagefferens CCMP1851 and Kratosvirus quantuckense: Draft genome of a second virus-susceptible host strain in the model system.</title>
        <authorList>
            <person name="Chase E."/>
            <person name="Truchon A.R."/>
            <person name="Schepens W."/>
            <person name="Wilhelm S.W."/>
        </authorList>
    </citation>
    <scope>NUCLEOTIDE SEQUENCE [LARGE SCALE GENOMIC DNA]</scope>
    <source>
        <strain evidence="13 14">CCMP1851</strain>
    </source>
</reference>
<dbReference type="Proteomes" id="UP001363151">
    <property type="component" value="Unassembled WGS sequence"/>
</dbReference>
<feature type="coiled-coil region" evidence="10">
    <location>
        <begin position="1133"/>
        <end position="1181"/>
    </location>
</feature>
<evidence type="ECO:0000313" key="13">
    <source>
        <dbReference type="EMBL" id="KAK7230214.1"/>
    </source>
</evidence>
<feature type="coiled-coil region" evidence="10">
    <location>
        <begin position="476"/>
        <end position="503"/>
    </location>
</feature>
<evidence type="ECO:0000313" key="14">
    <source>
        <dbReference type="Proteomes" id="UP001363151"/>
    </source>
</evidence>
<keyword evidence="10" id="KW-0175">Coiled coil</keyword>
<evidence type="ECO:0000256" key="1">
    <source>
        <dbReference type="ARBA" id="ARBA00001947"/>
    </source>
</evidence>
<keyword evidence="7" id="KW-0862">Zinc</keyword>
<feature type="coiled-coil region" evidence="10">
    <location>
        <begin position="798"/>
        <end position="825"/>
    </location>
</feature>
<accession>A0ABR1FG50</accession>
<feature type="coiled-coil region" evidence="10">
    <location>
        <begin position="1082"/>
        <end position="1109"/>
    </location>
</feature>
<proteinExistence type="inferred from homology"/>
<protein>
    <submittedName>
        <fullName evidence="13">DNA repair protein</fullName>
    </submittedName>
</protein>
<keyword evidence="14" id="KW-1185">Reference proteome</keyword>
<feature type="coiled-coil region" evidence="10">
    <location>
        <begin position="939"/>
        <end position="1046"/>
    </location>
</feature>
<comment type="similarity">
    <text evidence="4">Belongs to the SMC family. RAD50 subfamily.</text>
</comment>
<evidence type="ECO:0000256" key="10">
    <source>
        <dbReference type="SAM" id="Coils"/>
    </source>
</evidence>
<dbReference type="EMBL" id="JBBJCI010000446">
    <property type="protein sequence ID" value="KAK7230214.1"/>
    <property type="molecule type" value="Genomic_DNA"/>
</dbReference>
<dbReference type="Gene3D" id="3.40.50.300">
    <property type="entry name" value="P-loop containing nucleotide triphosphate hydrolases"/>
    <property type="match status" value="2"/>
</dbReference>
<dbReference type="InterPro" id="IPR027417">
    <property type="entry name" value="P-loop_NTPase"/>
</dbReference>
<dbReference type="SUPFAM" id="SSF52540">
    <property type="entry name" value="P-loop containing nucleoside triphosphate hydrolases"/>
    <property type="match status" value="1"/>
</dbReference>
<evidence type="ECO:0000256" key="5">
    <source>
        <dbReference type="ARBA" id="ARBA00022454"/>
    </source>
</evidence>
<dbReference type="PANTHER" id="PTHR18867:SF12">
    <property type="entry name" value="DNA REPAIR PROTEIN RAD50"/>
    <property type="match status" value="1"/>
</dbReference>
<evidence type="ECO:0000259" key="12">
    <source>
        <dbReference type="Pfam" id="PF13476"/>
    </source>
</evidence>
<feature type="region of interest" description="Disordered" evidence="11">
    <location>
        <begin position="50"/>
        <end position="70"/>
    </location>
</feature>
<name>A0ABR1FG50_AURAN</name>
<evidence type="ECO:0000256" key="4">
    <source>
        <dbReference type="ARBA" id="ARBA00009439"/>
    </source>
</evidence>
<keyword evidence="5" id="KW-0158">Chromosome</keyword>